<dbReference type="RefSeq" id="XP_013017116.1">
    <property type="nucleotide sequence ID" value="XM_013161662.1"/>
</dbReference>
<dbReference type="AlphaFoldDB" id="S9Q2M9"/>
<keyword evidence="2" id="KW-1185">Reference proteome</keyword>
<evidence type="ECO:0000313" key="2">
    <source>
        <dbReference type="Proteomes" id="UP000016088"/>
    </source>
</evidence>
<protein>
    <submittedName>
        <fullName evidence="1">Uncharacterized protein</fullName>
    </submittedName>
</protein>
<accession>S9Q2M9</accession>
<sequence>MLWGLLYCCNRSKRRAHQGGLFLKEEEKSFSFPETVKDRSSKNSRSSLSIEWTTEALQQFIYQYSARRNLSSEQSLSLSYFSQSYAQLFKHVYYSDSRSMTEADEAQAIVTFTIGSYLYKCTNPKTRFWKRLIEHMENIEDDGTCTRPQLEFRKKVASAQIGHPAFHFLPLQNKRSFHYIWSLFVSSYFMNAASATPSPQQVAVDDIVQQKNRKSTPREIRTREDVDIIRDKFLQLLTECPDEFCENWLQRIYITCVLPKNHYIYTLDENLGFLESIESMKQQITRRKAAEFG</sequence>
<dbReference type="GeneID" id="25032146"/>
<dbReference type="HOGENOM" id="CLU_1031167_0_0_1"/>
<organism evidence="1 2">
    <name type="scientific">Schizosaccharomyces octosporus (strain yFS286)</name>
    <name type="common">Fission yeast</name>
    <name type="synonym">Octosporomyces octosporus</name>
    <dbReference type="NCBI Taxonomy" id="483514"/>
    <lineage>
        <taxon>Eukaryota</taxon>
        <taxon>Fungi</taxon>
        <taxon>Dikarya</taxon>
        <taxon>Ascomycota</taxon>
        <taxon>Taphrinomycotina</taxon>
        <taxon>Schizosaccharomycetes</taxon>
        <taxon>Schizosaccharomycetales</taxon>
        <taxon>Schizosaccharomycetaceae</taxon>
        <taxon>Schizosaccharomyces</taxon>
    </lineage>
</organism>
<proteinExistence type="predicted"/>
<dbReference type="EMBL" id="KE503206">
    <property type="protein sequence ID" value="EPX73958.1"/>
    <property type="molecule type" value="Genomic_DNA"/>
</dbReference>
<gene>
    <name evidence="1" type="ORF">SOCG_03174</name>
</gene>
<evidence type="ECO:0000313" key="1">
    <source>
        <dbReference type="EMBL" id="EPX73958.1"/>
    </source>
</evidence>
<name>S9Q2M9_SCHOY</name>
<dbReference type="OrthoDB" id="5332383at2759"/>
<dbReference type="Proteomes" id="UP000016088">
    <property type="component" value="Unassembled WGS sequence"/>
</dbReference>
<dbReference type="OMA" id="HMENIED"/>
<reference evidence="1 2" key="1">
    <citation type="journal article" date="2011" name="Science">
        <title>Comparative functional genomics of the fission yeasts.</title>
        <authorList>
            <person name="Rhind N."/>
            <person name="Chen Z."/>
            <person name="Yassour M."/>
            <person name="Thompson D.A."/>
            <person name="Haas B.J."/>
            <person name="Habib N."/>
            <person name="Wapinski I."/>
            <person name="Roy S."/>
            <person name="Lin M.F."/>
            <person name="Heiman D.I."/>
            <person name="Young S.K."/>
            <person name="Furuya K."/>
            <person name="Guo Y."/>
            <person name="Pidoux A."/>
            <person name="Chen H.M."/>
            <person name="Robbertse B."/>
            <person name="Goldberg J.M."/>
            <person name="Aoki K."/>
            <person name="Bayne E.H."/>
            <person name="Berlin A.M."/>
            <person name="Desjardins C.A."/>
            <person name="Dobbs E."/>
            <person name="Dukaj L."/>
            <person name="Fan L."/>
            <person name="FitzGerald M.G."/>
            <person name="French C."/>
            <person name="Gujja S."/>
            <person name="Hansen K."/>
            <person name="Keifenheim D."/>
            <person name="Levin J.Z."/>
            <person name="Mosher R.A."/>
            <person name="Mueller C.A."/>
            <person name="Pfiffner J."/>
            <person name="Priest M."/>
            <person name="Russ C."/>
            <person name="Smialowska A."/>
            <person name="Swoboda P."/>
            <person name="Sykes S.M."/>
            <person name="Vaughn M."/>
            <person name="Vengrova S."/>
            <person name="Yoder R."/>
            <person name="Zeng Q."/>
            <person name="Allshire R."/>
            <person name="Baulcombe D."/>
            <person name="Birren B.W."/>
            <person name="Brown W."/>
            <person name="Ekwall K."/>
            <person name="Kellis M."/>
            <person name="Leatherwood J."/>
            <person name="Levin H."/>
            <person name="Margalit H."/>
            <person name="Martienssen R."/>
            <person name="Nieduszynski C.A."/>
            <person name="Spatafora J.W."/>
            <person name="Friedman N."/>
            <person name="Dalgaard J.Z."/>
            <person name="Baumann P."/>
            <person name="Niki H."/>
            <person name="Regev A."/>
            <person name="Nusbaum C."/>
        </authorList>
    </citation>
    <scope>NUCLEOTIDE SEQUENCE [LARGE SCALE GENOMIC DNA]</scope>
    <source>
        <strain evidence="2">yFS286</strain>
    </source>
</reference>
<dbReference type="VEuPathDB" id="FungiDB:SOCG_03174"/>